<accession>A0A6N2ZZH2</accession>
<evidence type="ECO:0000256" key="1">
    <source>
        <dbReference type="ARBA" id="ARBA00004141"/>
    </source>
</evidence>
<evidence type="ECO:0000313" key="7">
    <source>
        <dbReference type="EMBL" id="VYT81902.1"/>
    </source>
</evidence>
<dbReference type="Gene3D" id="2.40.50.140">
    <property type="entry name" value="Nucleic acid-binding proteins"/>
    <property type="match status" value="1"/>
</dbReference>
<dbReference type="RefSeq" id="WP_421757186.1">
    <property type="nucleotide sequence ID" value="NZ_CACRTV010000022.1"/>
</dbReference>
<dbReference type="Pfam" id="PF01957">
    <property type="entry name" value="NfeD"/>
    <property type="match status" value="1"/>
</dbReference>
<dbReference type="InterPro" id="IPR012340">
    <property type="entry name" value="NA-bd_OB-fold"/>
</dbReference>
<dbReference type="SUPFAM" id="SSF141322">
    <property type="entry name" value="NfeD domain-like"/>
    <property type="match status" value="1"/>
</dbReference>
<evidence type="ECO:0000256" key="4">
    <source>
        <dbReference type="ARBA" id="ARBA00023136"/>
    </source>
</evidence>
<keyword evidence="4 5" id="KW-0472">Membrane</keyword>
<dbReference type="InterPro" id="IPR002810">
    <property type="entry name" value="NfeD-like_C"/>
</dbReference>
<name>A0A6N2ZZH2_9CLOT</name>
<feature type="domain" description="NfeD-like C-terminal" evidence="6">
    <location>
        <begin position="85"/>
        <end position="139"/>
    </location>
</feature>
<dbReference type="GO" id="GO:0005886">
    <property type="term" value="C:plasma membrane"/>
    <property type="evidence" value="ECO:0007669"/>
    <property type="project" value="TreeGrafter"/>
</dbReference>
<evidence type="ECO:0000256" key="5">
    <source>
        <dbReference type="SAM" id="Phobius"/>
    </source>
</evidence>
<evidence type="ECO:0000256" key="2">
    <source>
        <dbReference type="ARBA" id="ARBA00022692"/>
    </source>
</evidence>
<feature type="transmembrane region" description="Helical" evidence="5">
    <location>
        <begin position="38"/>
        <end position="64"/>
    </location>
</feature>
<evidence type="ECO:0000259" key="6">
    <source>
        <dbReference type="Pfam" id="PF01957"/>
    </source>
</evidence>
<comment type="subcellular location">
    <subcellularLocation>
        <location evidence="1">Membrane</location>
        <topology evidence="1">Multi-pass membrane protein</topology>
    </subcellularLocation>
</comment>
<evidence type="ECO:0000256" key="3">
    <source>
        <dbReference type="ARBA" id="ARBA00022989"/>
    </source>
</evidence>
<dbReference type="PANTHER" id="PTHR33507">
    <property type="entry name" value="INNER MEMBRANE PROTEIN YBBJ"/>
    <property type="match status" value="1"/>
</dbReference>
<dbReference type="PANTHER" id="PTHR33507:SF3">
    <property type="entry name" value="INNER MEMBRANE PROTEIN YBBJ"/>
    <property type="match status" value="1"/>
</dbReference>
<dbReference type="EMBL" id="CACRTV010000022">
    <property type="protein sequence ID" value="VYT81902.1"/>
    <property type="molecule type" value="Genomic_DNA"/>
</dbReference>
<gene>
    <name evidence="7" type="ORF">CPLFYP93_00673</name>
</gene>
<keyword evidence="2 5" id="KW-0812">Transmembrane</keyword>
<dbReference type="InterPro" id="IPR052165">
    <property type="entry name" value="Membrane_assoc_protease"/>
</dbReference>
<protein>
    <recommendedName>
        <fullName evidence="6">NfeD-like C-terminal domain-containing protein</fullName>
    </recommendedName>
</protein>
<keyword evidence="3 5" id="KW-1133">Transmembrane helix</keyword>
<organism evidence="7">
    <name type="scientific">Clostridium paraputrificum</name>
    <dbReference type="NCBI Taxonomy" id="29363"/>
    <lineage>
        <taxon>Bacteria</taxon>
        <taxon>Bacillati</taxon>
        <taxon>Bacillota</taxon>
        <taxon>Clostridia</taxon>
        <taxon>Eubacteriales</taxon>
        <taxon>Clostridiaceae</taxon>
        <taxon>Clostridium</taxon>
    </lineage>
</organism>
<sequence length="144" mass="16129">MIPAIILWLVIGVGVILLDIGTSLFLFVWFAIGSVVAIIAALVGLSFAWQLILFGISSIIAISIGYPWSRKKFKNTVNRTKLMEEEYIGKTFIASEDIDDRYRFKVSGVYWTGENKGEKILKGQKFQVVGIEGNKLVIEGIREE</sequence>
<feature type="transmembrane region" description="Helical" evidence="5">
    <location>
        <begin position="7"/>
        <end position="32"/>
    </location>
</feature>
<reference evidence="7" key="1">
    <citation type="submission" date="2019-11" db="EMBL/GenBank/DDBJ databases">
        <authorList>
            <person name="Feng L."/>
        </authorList>
    </citation>
    <scope>NUCLEOTIDE SEQUENCE</scope>
    <source>
        <strain evidence="7">CParaputrificumLFYP93</strain>
    </source>
</reference>
<dbReference type="AlphaFoldDB" id="A0A6N2ZZH2"/>
<proteinExistence type="predicted"/>